<dbReference type="AlphaFoldDB" id="A0A0L0F1N1"/>
<evidence type="ECO:0000313" key="2">
    <source>
        <dbReference type="EMBL" id="KNC70058.1"/>
    </source>
</evidence>
<dbReference type="RefSeq" id="XP_014143960.1">
    <property type="nucleotide sequence ID" value="XM_014288485.1"/>
</dbReference>
<dbReference type="GeneID" id="25917924"/>
<sequence length="95" mass="10137">MATTQAEHGKDAALEERDSLSQSVATAEVRVSALEVDLEESKAAVARAEDARDSTIAERDDATHSLKASEECVNALEAMNDSSKVHTVMFVGICD</sequence>
<feature type="compositionally biased region" description="Basic and acidic residues" evidence="1">
    <location>
        <begin position="7"/>
        <end position="19"/>
    </location>
</feature>
<feature type="non-terminal residue" evidence="2">
    <location>
        <position position="95"/>
    </location>
</feature>
<feature type="region of interest" description="Disordered" evidence="1">
    <location>
        <begin position="42"/>
        <end position="62"/>
    </location>
</feature>
<feature type="region of interest" description="Disordered" evidence="1">
    <location>
        <begin position="1"/>
        <end position="23"/>
    </location>
</feature>
<dbReference type="EMBL" id="KQ252288">
    <property type="protein sequence ID" value="KNC70058.1"/>
    <property type="molecule type" value="Genomic_DNA"/>
</dbReference>
<evidence type="ECO:0000256" key="1">
    <source>
        <dbReference type="SAM" id="MobiDB-lite"/>
    </source>
</evidence>
<keyword evidence="3" id="KW-1185">Reference proteome</keyword>
<dbReference type="Proteomes" id="UP000054560">
    <property type="component" value="Unassembled WGS sequence"/>
</dbReference>
<protein>
    <submittedName>
        <fullName evidence="2">Uncharacterized protein</fullName>
    </submittedName>
</protein>
<name>A0A0L0F1N1_9EUKA</name>
<reference evidence="2 3" key="1">
    <citation type="submission" date="2011-02" db="EMBL/GenBank/DDBJ databases">
        <title>The Genome Sequence of Sphaeroforma arctica JP610.</title>
        <authorList>
            <consortium name="The Broad Institute Genome Sequencing Platform"/>
            <person name="Russ C."/>
            <person name="Cuomo C."/>
            <person name="Young S.K."/>
            <person name="Zeng Q."/>
            <person name="Gargeya S."/>
            <person name="Alvarado L."/>
            <person name="Berlin A."/>
            <person name="Chapman S.B."/>
            <person name="Chen Z."/>
            <person name="Freedman E."/>
            <person name="Gellesch M."/>
            <person name="Goldberg J."/>
            <person name="Griggs A."/>
            <person name="Gujja S."/>
            <person name="Heilman E."/>
            <person name="Heiman D."/>
            <person name="Howarth C."/>
            <person name="Mehta T."/>
            <person name="Neiman D."/>
            <person name="Pearson M."/>
            <person name="Roberts A."/>
            <person name="Saif S."/>
            <person name="Shea T."/>
            <person name="Shenoy N."/>
            <person name="Sisk P."/>
            <person name="Stolte C."/>
            <person name="Sykes S."/>
            <person name="White J."/>
            <person name="Yandava C."/>
            <person name="Burger G."/>
            <person name="Gray M.W."/>
            <person name="Holland P.W.H."/>
            <person name="King N."/>
            <person name="Lang F.B.F."/>
            <person name="Roger A.J."/>
            <person name="Ruiz-Trillo I."/>
            <person name="Haas B."/>
            <person name="Nusbaum C."/>
            <person name="Birren B."/>
        </authorList>
    </citation>
    <scope>NUCLEOTIDE SEQUENCE [LARGE SCALE GENOMIC DNA]</scope>
    <source>
        <strain evidence="2 3">JP610</strain>
    </source>
</reference>
<accession>A0A0L0F1N1</accession>
<proteinExistence type="predicted"/>
<organism evidence="2 3">
    <name type="scientific">Sphaeroforma arctica JP610</name>
    <dbReference type="NCBI Taxonomy" id="667725"/>
    <lineage>
        <taxon>Eukaryota</taxon>
        <taxon>Ichthyosporea</taxon>
        <taxon>Ichthyophonida</taxon>
        <taxon>Sphaeroforma</taxon>
    </lineage>
</organism>
<evidence type="ECO:0000313" key="3">
    <source>
        <dbReference type="Proteomes" id="UP000054560"/>
    </source>
</evidence>
<gene>
    <name evidence="2" type="ORF">SARC_17420</name>
</gene>